<reference evidence="1 2" key="1">
    <citation type="submission" date="2013-02" db="EMBL/GenBank/DDBJ databases">
        <title>The Genome Annotation of Plasmodium falciparum Vietnam Oak-Knoll (FVO).</title>
        <authorList>
            <consortium name="The Broad Institute Genome Sequencing Platform"/>
            <consortium name="The Broad Institute Genome Sequencing Center for Infectious Disease"/>
            <person name="Neafsey D."/>
            <person name="Hoffman S."/>
            <person name="Volkman S."/>
            <person name="Rosenthal P."/>
            <person name="Walker B."/>
            <person name="Young S.K."/>
            <person name="Zeng Q."/>
            <person name="Gargeya S."/>
            <person name="Fitzgerald M."/>
            <person name="Haas B."/>
            <person name="Abouelleil A."/>
            <person name="Allen A.W."/>
            <person name="Alvarado L."/>
            <person name="Arachchi H.M."/>
            <person name="Berlin A.M."/>
            <person name="Chapman S.B."/>
            <person name="Gainer-Dewar J."/>
            <person name="Goldberg J."/>
            <person name="Griggs A."/>
            <person name="Gujja S."/>
            <person name="Hansen M."/>
            <person name="Howarth C."/>
            <person name="Imamovic A."/>
            <person name="Ireland A."/>
            <person name="Larimer J."/>
            <person name="McCowan C."/>
            <person name="Murphy C."/>
            <person name="Pearson M."/>
            <person name="Poon T.W."/>
            <person name="Priest M."/>
            <person name="Roberts A."/>
            <person name="Saif S."/>
            <person name="Shea T."/>
            <person name="Sisk P."/>
            <person name="Sykes S."/>
            <person name="Wortman J."/>
            <person name="Nusbaum C."/>
            <person name="Birren B."/>
        </authorList>
    </citation>
    <scope>NUCLEOTIDE SEQUENCE [LARGE SCALE GENOMIC DNA]</scope>
    <source>
        <strain evidence="2">Vietnam Oak-Knoll (FVO)</strain>
    </source>
</reference>
<dbReference type="PANTHER" id="PTHR37458">
    <property type="entry name" value="THISBE"/>
    <property type="match status" value="1"/>
</dbReference>
<name>A0A024V452_PLAFA</name>
<dbReference type="GO" id="GO:0005615">
    <property type="term" value="C:extracellular space"/>
    <property type="evidence" value="ECO:0007669"/>
    <property type="project" value="TreeGrafter"/>
</dbReference>
<dbReference type="EMBL" id="KI925135">
    <property type="protein sequence ID" value="ETW16995.1"/>
    <property type="molecule type" value="Genomic_DNA"/>
</dbReference>
<organism evidence="1 2">
    <name type="scientific">Plasmodium falciparum Vietnam Oak-Knoll</name>
    <name type="common">FVO</name>
    <dbReference type="NCBI Taxonomy" id="1036723"/>
    <lineage>
        <taxon>Eukaryota</taxon>
        <taxon>Sar</taxon>
        <taxon>Alveolata</taxon>
        <taxon>Apicomplexa</taxon>
        <taxon>Aconoidasida</taxon>
        <taxon>Haemosporida</taxon>
        <taxon>Plasmodiidae</taxon>
        <taxon>Plasmodium</taxon>
        <taxon>Plasmodium (Laverania)</taxon>
    </lineage>
</organism>
<dbReference type="Proteomes" id="UP000030690">
    <property type="component" value="Unassembled WGS sequence"/>
</dbReference>
<dbReference type="GO" id="GO:0048018">
    <property type="term" value="F:receptor ligand activity"/>
    <property type="evidence" value="ECO:0007669"/>
    <property type="project" value="TreeGrafter"/>
</dbReference>
<reference evidence="1 2" key="2">
    <citation type="submission" date="2013-02" db="EMBL/GenBank/DDBJ databases">
        <title>The Genome Sequence of Plasmodium falciparum Vietnam Oak-Knoll (FVO).</title>
        <authorList>
            <consortium name="The Broad Institute Genome Sequencing Platform"/>
            <consortium name="The Broad Institute Genome Sequencing Center for Infectious Disease"/>
            <person name="Neafsey D."/>
            <person name="Cheeseman I."/>
            <person name="Volkman S."/>
            <person name="Adams J."/>
            <person name="Walker B."/>
            <person name="Young S.K."/>
            <person name="Zeng Q."/>
            <person name="Gargeya S."/>
            <person name="Fitzgerald M."/>
            <person name="Haas B."/>
            <person name="Abouelleil A."/>
            <person name="Alvarado L."/>
            <person name="Arachchi H.M."/>
            <person name="Berlin A.M."/>
            <person name="Chapman S.B."/>
            <person name="Dewar J."/>
            <person name="Goldberg J."/>
            <person name="Griggs A."/>
            <person name="Gujja S."/>
            <person name="Hansen M."/>
            <person name="Howarth C."/>
            <person name="Imamovic A."/>
            <person name="Larimer J."/>
            <person name="McCowan C."/>
            <person name="Murphy C."/>
            <person name="Neiman D."/>
            <person name="Pearson M."/>
            <person name="Priest M."/>
            <person name="Roberts A."/>
            <person name="Saif S."/>
            <person name="Shea T."/>
            <person name="Sisk P."/>
            <person name="Sykes S."/>
            <person name="Wortman J."/>
            <person name="Nusbaum C."/>
            <person name="Birren B."/>
        </authorList>
    </citation>
    <scope>NUCLEOTIDE SEQUENCE [LARGE SCALE GENOMIC DNA]</scope>
    <source>
        <strain evidence="2">Vietnam Oak-Knoll (FVO)</strain>
    </source>
</reference>
<proteinExistence type="predicted"/>
<dbReference type="PANTHER" id="PTHR37458:SF1">
    <property type="entry name" value="THISBE"/>
    <property type="match status" value="1"/>
</dbReference>
<protein>
    <submittedName>
        <fullName evidence="1">Uncharacterized protein</fullName>
    </submittedName>
</protein>
<sequence length="893" mass="108088">MNEYVKYTTSFYVFDLYKYDTSEEFLKSLQLITHEDIIIISLQNVADQNLRETYESIINKQCNQNKEYVFLHLDYKLENDLFLLMIKRGLHTYVEDVYYKIIKISTKNMFGKIYKKVMKYYFIDYIQKVINTNNHSIQIKCNKRMDGNNNVSTYFGNEEKKKEFNITLRKDMLLYQMDHRKYFNYLNKCFQHAKDINLKNDVNIKNKNMNKKFNHSFSHQYNINQYEIFKKKKIQMKGTYSHDNTFNHNFAYHYNSDTILVGDRKERYAINHNICNMKNKKEIYTHNSNNIYDNNNNKKCFNNNNIYDNNNNICDNNNNICDNNKKYDRNILHCITLMINNIRFCICFCNFDIYKYIETKSYYQYIFYKERERKNNFYKDKENNPFYISYMNYHLNLYNIFCKQLYNHFMNKIIFETKKEDMYLFSMDIIIFIGFDKLVLCNINENMKPEKDKSKYNNIKNKYKYLSNNSLYFDKNIIIFNKNTHHFLIQKNYKTLTREKKLNLIPIGMKSVCDLYTLIKINIIDDFFLYHKYNKQEQHYSFINHLKSKIKKNKKKNITISVEPNIINLNVINTYEIYHTSFEICYDYKEIEEHDIYTYEKSHPNKNNAQLISSTFFFNNNHNTLLCDKKYYEEEKEERYSSDGKDNVCCVIFGGNKKDKKFDEGENKTFDAGENKTFEGRIKHLMRGRIKHLITRKKKVGGKKKKKKKKIYGTNILEGKEKIHNDFNKKNYIYHIQENFDCNGSPHLNYMSDDYNKREYYRETYYKHDNILEEIKKENISKDDIYINKKSTDINDDDLYFSVLCFDAQTKSTMPINLYSFLHLKKNTIFKYLEENIRFKEQAQDVNCKGCMVINNNDNMKRNNNNNNNNNNKTTIIIITTTIIITTITIIMS</sequence>
<dbReference type="AlphaFoldDB" id="A0A024V452"/>
<dbReference type="OrthoDB" id="378328at2759"/>
<gene>
    <name evidence="1" type="ORF">PFFVO_04100</name>
</gene>
<evidence type="ECO:0000313" key="1">
    <source>
        <dbReference type="EMBL" id="ETW16995.1"/>
    </source>
</evidence>
<accession>A0A024V452</accession>
<evidence type="ECO:0000313" key="2">
    <source>
        <dbReference type="Proteomes" id="UP000030690"/>
    </source>
</evidence>